<comment type="function">
    <text evidence="1">Catalyzes the specific phosphorylation of 1,6-anhydro-N-acetylmuramic acid (anhMurNAc) with the simultaneous cleavage of the 1,6-anhydro ring, generating MurNAc-6-P. Is required for the utilization of anhMurNAc either imported from the medium or derived from its own cell wall murein, and thus plays a role in cell wall recycling.</text>
</comment>
<feature type="binding site" evidence="1">
    <location>
        <begin position="25"/>
        <end position="32"/>
    </location>
    <ligand>
        <name>ATP</name>
        <dbReference type="ChEBI" id="CHEBI:30616"/>
    </ligand>
</feature>
<proteinExistence type="inferred from homology"/>
<keyword evidence="1" id="KW-0547">Nucleotide-binding</keyword>
<sequence length="398" mass="43564">MNSQIEKLYEISKKENRLIIGLMSGTSLDGLDIALCKIQGSGFDTKLEIVHFDTLPYQDEFRNYIRQIFAKTEINQQDFSGINPYIALVHADLIKKALTKWQVSSDTIDLIASHGQTVYHAPQSLTKNINLPNSTLQIGDGDHIAVHTGIITLSDFRQKHIAAGGEGAPLAAYGDFLLFTDVVENRILLNIGGISNFTFLPNKHTELKAFATDLGPGNTMMNQYMFQHFGREMDLDAQIAMSGSVNDVLLEHLLQEEFLELDFPKTTGPELFNLQYLKKKQSSSNTQNLSPADVMATLNMFSASSISNGIKYLAQGLDNVVVYISGGGLHNPLLMDNIAKALPTIKVASIDEIDMNPDAKEACLFAILANEAVAGSPNNVSGLKDSPAVCMGKLSFPH</sequence>
<protein>
    <recommendedName>
        <fullName evidence="1">Anhydro-N-acetylmuramic acid kinase</fullName>
        <ecNumber evidence="1">2.7.1.170</ecNumber>
    </recommendedName>
    <alternativeName>
        <fullName evidence="1">AnhMurNAc kinase</fullName>
    </alternativeName>
</protein>
<keyword evidence="1" id="KW-0119">Carbohydrate metabolism</keyword>
<dbReference type="CDD" id="cd24050">
    <property type="entry name" value="ASKHA_NBD_ANMK"/>
    <property type="match status" value="1"/>
</dbReference>
<keyword evidence="1" id="KW-0808">Transferase</keyword>
<evidence type="ECO:0000313" key="2">
    <source>
        <dbReference type="EMBL" id="MBL1409544.1"/>
    </source>
</evidence>
<comment type="pathway">
    <text evidence="1">Amino-sugar metabolism; 1,6-anhydro-N-acetylmuramate degradation.</text>
</comment>
<comment type="pathway">
    <text evidence="1">Cell wall biogenesis; peptidoglycan recycling.</text>
</comment>
<dbReference type="SUPFAM" id="SSF53067">
    <property type="entry name" value="Actin-like ATPase domain"/>
    <property type="match status" value="1"/>
</dbReference>
<dbReference type="EMBL" id="JAERTY010000007">
    <property type="protein sequence ID" value="MBL1409544.1"/>
    <property type="molecule type" value="Genomic_DNA"/>
</dbReference>
<dbReference type="Proteomes" id="UP000625283">
    <property type="component" value="Unassembled WGS sequence"/>
</dbReference>
<keyword evidence="1 2" id="KW-0418">Kinase</keyword>
<dbReference type="PANTHER" id="PTHR30605">
    <property type="entry name" value="ANHYDRO-N-ACETYLMURAMIC ACID KINASE"/>
    <property type="match status" value="1"/>
</dbReference>
<reference evidence="2 3" key="1">
    <citation type="submission" date="2021-01" db="EMBL/GenBank/DDBJ databases">
        <title>C459-1 draft genome sequence.</title>
        <authorList>
            <person name="Zhang X.-F."/>
        </authorList>
    </citation>
    <scope>NUCLEOTIDE SEQUENCE [LARGE SCALE GENOMIC DNA]</scope>
    <source>
        <strain evidence="3">C459-1</strain>
    </source>
</reference>
<dbReference type="InterPro" id="IPR005338">
    <property type="entry name" value="Anhydro_N_Ac-Mur_kinase"/>
</dbReference>
<dbReference type="Gene3D" id="3.30.420.40">
    <property type="match status" value="2"/>
</dbReference>
<dbReference type="Pfam" id="PF03702">
    <property type="entry name" value="AnmK"/>
    <property type="match status" value="1"/>
</dbReference>
<dbReference type="RefSeq" id="WP_202103299.1">
    <property type="nucleotide sequence ID" value="NZ_JAERTY010000007.1"/>
</dbReference>
<keyword evidence="1" id="KW-0067">ATP-binding</keyword>
<dbReference type="InterPro" id="IPR043129">
    <property type="entry name" value="ATPase_NBD"/>
</dbReference>
<dbReference type="PANTHER" id="PTHR30605:SF0">
    <property type="entry name" value="ANHYDRO-N-ACETYLMURAMIC ACID KINASE"/>
    <property type="match status" value="1"/>
</dbReference>
<comment type="catalytic activity">
    <reaction evidence="1">
        <text>1,6-anhydro-N-acetyl-beta-muramate + ATP + H2O = N-acetyl-D-muramate 6-phosphate + ADP + H(+)</text>
        <dbReference type="Rhea" id="RHEA:24952"/>
        <dbReference type="ChEBI" id="CHEBI:15377"/>
        <dbReference type="ChEBI" id="CHEBI:15378"/>
        <dbReference type="ChEBI" id="CHEBI:30616"/>
        <dbReference type="ChEBI" id="CHEBI:58690"/>
        <dbReference type="ChEBI" id="CHEBI:58722"/>
        <dbReference type="ChEBI" id="CHEBI:456216"/>
        <dbReference type="EC" id="2.7.1.170"/>
    </reaction>
</comment>
<gene>
    <name evidence="1" type="primary">anmK</name>
    <name evidence="2" type="ORF">JKG61_12345</name>
</gene>
<dbReference type="HAMAP" id="MF_01270">
    <property type="entry name" value="AnhMurNAc_kinase"/>
    <property type="match status" value="1"/>
</dbReference>
<comment type="similarity">
    <text evidence="1">Belongs to the anhydro-N-acetylmuramic acid kinase family.</text>
</comment>
<evidence type="ECO:0000256" key="1">
    <source>
        <dbReference type="HAMAP-Rule" id="MF_01270"/>
    </source>
</evidence>
<keyword evidence="3" id="KW-1185">Reference proteome</keyword>
<dbReference type="EC" id="2.7.1.170" evidence="1"/>
<evidence type="ECO:0000313" key="3">
    <source>
        <dbReference type="Proteomes" id="UP000625283"/>
    </source>
</evidence>
<comment type="caution">
    <text evidence="2">The sequence shown here is derived from an EMBL/GenBank/DDBJ whole genome shotgun (WGS) entry which is preliminary data.</text>
</comment>
<organism evidence="2 3">
    <name type="scientific">Sphingobacterium faecale</name>
    <dbReference type="NCBI Taxonomy" id="2803775"/>
    <lineage>
        <taxon>Bacteria</taxon>
        <taxon>Pseudomonadati</taxon>
        <taxon>Bacteroidota</taxon>
        <taxon>Sphingobacteriia</taxon>
        <taxon>Sphingobacteriales</taxon>
        <taxon>Sphingobacteriaceae</taxon>
        <taxon>Sphingobacterium</taxon>
    </lineage>
</organism>
<dbReference type="GO" id="GO:0016301">
    <property type="term" value="F:kinase activity"/>
    <property type="evidence" value="ECO:0007669"/>
    <property type="project" value="UniProtKB-KW"/>
</dbReference>
<accession>A0ABS1R4R8</accession>
<name>A0ABS1R4R8_9SPHI</name>